<dbReference type="EMBL" id="RPFJ01000015">
    <property type="protein sequence ID" value="RPD95863.1"/>
    <property type="molecule type" value="Genomic_DNA"/>
</dbReference>
<accession>A0A3N4P8R3</accession>
<gene>
    <name evidence="1" type="ORF">EGM88_11645</name>
</gene>
<reference evidence="1 2" key="1">
    <citation type="submission" date="2018-11" db="EMBL/GenBank/DDBJ databases">
        <title>Aureibaculum marinum gen. nov., sp. nov., a member of the family Flavobacteriaceae isolated from the Bohai Sea.</title>
        <authorList>
            <person name="Ji X."/>
        </authorList>
    </citation>
    <scope>NUCLEOTIDE SEQUENCE [LARGE SCALE GENOMIC DNA]</scope>
    <source>
        <strain evidence="1 2">BH-SD17</strain>
    </source>
</reference>
<dbReference type="OrthoDB" id="9180224at2"/>
<dbReference type="Proteomes" id="UP000270856">
    <property type="component" value="Unassembled WGS sequence"/>
</dbReference>
<proteinExistence type="predicted"/>
<evidence type="ECO:0000313" key="1">
    <source>
        <dbReference type="EMBL" id="RPD95863.1"/>
    </source>
</evidence>
<protein>
    <recommendedName>
        <fullName evidence="3">PsbP C-terminal domain-containing protein</fullName>
    </recommendedName>
</protein>
<dbReference type="PROSITE" id="PS51257">
    <property type="entry name" value="PROKAR_LIPOPROTEIN"/>
    <property type="match status" value="1"/>
</dbReference>
<evidence type="ECO:0008006" key="3">
    <source>
        <dbReference type="Google" id="ProtNLM"/>
    </source>
</evidence>
<sequence length="216" mass="24208">MKTMKHILFIAICTLSLISCGREIPTDFDYGKVEKNTYTNDFFGLTMKIPEGWHVQNQETQKILQNEGANAVGGEKLAKAIKATEITSANLLMASQFDLETYNNPEVMNSNFSLVAENLGISAVTINDGNAYLEASKKQFKNNNIPIEIKGDTKTMDVDGKTFHYFDGILTMQGQKIKQRYMATINNGFSLLYVATYGSEDQLEKLMEILNTAKFK</sequence>
<keyword evidence="2" id="KW-1185">Reference proteome</keyword>
<name>A0A3N4P8R3_9FLAO</name>
<comment type="caution">
    <text evidence="1">The sequence shown here is derived from an EMBL/GenBank/DDBJ whole genome shotgun (WGS) entry which is preliminary data.</text>
</comment>
<organism evidence="1 2">
    <name type="scientific">Aureibaculum marinum</name>
    <dbReference type="NCBI Taxonomy" id="2487930"/>
    <lineage>
        <taxon>Bacteria</taxon>
        <taxon>Pseudomonadati</taxon>
        <taxon>Bacteroidota</taxon>
        <taxon>Flavobacteriia</taxon>
        <taxon>Flavobacteriales</taxon>
        <taxon>Flavobacteriaceae</taxon>
        <taxon>Aureibaculum</taxon>
    </lineage>
</organism>
<dbReference type="AlphaFoldDB" id="A0A3N4P8R3"/>
<evidence type="ECO:0000313" key="2">
    <source>
        <dbReference type="Proteomes" id="UP000270856"/>
    </source>
</evidence>